<organism evidence="3 4">
    <name type="scientific">Solirubrobacter phytolaccae</name>
    <dbReference type="NCBI Taxonomy" id="1404360"/>
    <lineage>
        <taxon>Bacteria</taxon>
        <taxon>Bacillati</taxon>
        <taxon>Actinomycetota</taxon>
        <taxon>Thermoleophilia</taxon>
        <taxon>Solirubrobacterales</taxon>
        <taxon>Solirubrobacteraceae</taxon>
        <taxon>Solirubrobacter</taxon>
    </lineage>
</organism>
<reference evidence="3" key="1">
    <citation type="submission" date="2022-10" db="EMBL/GenBank/DDBJ databases">
        <title>The WGS of Solirubrobacter phytolaccae KCTC 29190.</title>
        <authorList>
            <person name="Jiang Z."/>
        </authorList>
    </citation>
    <scope>NUCLEOTIDE SEQUENCE</scope>
    <source>
        <strain evidence="3">KCTC 29190</strain>
    </source>
</reference>
<sequence length="269" mass="30283">MNAFDVLERQLHDATTRRRRRRRAARPVLAIAFATAVAILALVLLDGGSGTQTPPADEHEVTAPTPAPQPVDDEVAFFSPDPDKIVYVRATSVDQDGLPLVTEDWHRGKETHRLVRWTDKGGKEWALDHVISADGVMRQINEEGGYRVIRRSDMEDARNAINQEQAGFLADFQRRFEEGSLDPVQREFAGRPALRYHVPHDPKRVGPVGPDQSYYVDSETGKPLGFTSAMRINPDQTMETTQTVDAIEVLEPTPENLDKLRTLTLQRRR</sequence>
<gene>
    <name evidence="3" type="ORF">OJ997_23020</name>
</gene>
<keyword evidence="2" id="KW-1133">Transmembrane helix</keyword>
<dbReference type="EMBL" id="JAPDDP010000048">
    <property type="protein sequence ID" value="MDA0183201.1"/>
    <property type="molecule type" value="Genomic_DNA"/>
</dbReference>
<keyword evidence="2" id="KW-0812">Transmembrane</keyword>
<feature type="region of interest" description="Disordered" evidence="1">
    <location>
        <begin position="51"/>
        <end position="70"/>
    </location>
</feature>
<protein>
    <submittedName>
        <fullName evidence="3">Uncharacterized protein</fullName>
    </submittedName>
</protein>
<keyword evidence="2" id="KW-0472">Membrane</keyword>
<evidence type="ECO:0000256" key="2">
    <source>
        <dbReference type="SAM" id="Phobius"/>
    </source>
</evidence>
<feature type="transmembrane region" description="Helical" evidence="2">
    <location>
        <begin position="27"/>
        <end position="45"/>
    </location>
</feature>
<dbReference type="RefSeq" id="WP_270027597.1">
    <property type="nucleotide sequence ID" value="NZ_JAPDDP010000048.1"/>
</dbReference>
<comment type="caution">
    <text evidence="3">The sequence shown here is derived from an EMBL/GenBank/DDBJ whole genome shotgun (WGS) entry which is preliminary data.</text>
</comment>
<proteinExistence type="predicted"/>
<accession>A0A9X3SB36</accession>
<dbReference type="AlphaFoldDB" id="A0A9X3SB36"/>
<evidence type="ECO:0000313" key="3">
    <source>
        <dbReference type="EMBL" id="MDA0183201.1"/>
    </source>
</evidence>
<evidence type="ECO:0000313" key="4">
    <source>
        <dbReference type="Proteomes" id="UP001147653"/>
    </source>
</evidence>
<dbReference type="Proteomes" id="UP001147653">
    <property type="component" value="Unassembled WGS sequence"/>
</dbReference>
<evidence type="ECO:0000256" key="1">
    <source>
        <dbReference type="SAM" id="MobiDB-lite"/>
    </source>
</evidence>
<name>A0A9X3SB36_9ACTN</name>
<keyword evidence="4" id="KW-1185">Reference proteome</keyword>